<dbReference type="GO" id="GO:0008233">
    <property type="term" value="F:peptidase activity"/>
    <property type="evidence" value="ECO:0007669"/>
    <property type="project" value="UniProtKB-KW"/>
</dbReference>
<evidence type="ECO:0000259" key="4">
    <source>
        <dbReference type="Pfam" id="PF14541"/>
    </source>
</evidence>
<reference evidence="7" key="1">
    <citation type="journal article" date="2020" name="Nat. Commun.">
        <title>Genome assembly of wild tea tree DASZ reveals pedigree and selection history of tea varieties.</title>
        <authorList>
            <person name="Zhang W."/>
            <person name="Zhang Y."/>
            <person name="Qiu H."/>
            <person name="Guo Y."/>
            <person name="Wan H."/>
            <person name="Zhang X."/>
            <person name="Scossa F."/>
            <person name="Alseekh S."/>
            <person name="Zhang Q."/>
            <person name="Wang P."/>
            <person name="Xu L."/>
            <person name="Schmidt M.H."/>
            <person name="Jia X."/>
            <person name="Li D."/>
            <person name="Zhu A."/>
            <person name="Guo F."/>
            <person name="Chen W."/>
            <person name="Ni D."/>
            <person name="Usadel B."/>
            <person name="Fernie A.R."/>
            <person name="Wen W."/>
        </authorList>
    </citation>
    <scope>NUCLEOTIDE SEQUENCE [LARGE SCALE GENOMIC DNA]</scope>
    <source>
        <strain evidence="7">cv. G240</strain>
    </source>
</reference>
<dbReference type="Gene3D" id="2.40.70.10">
    <property type="entry name" value="Acid Proteases"/>
    <property type="match status" value="3"/>
</dbReference>
<dbReference type="Pfam" id="PF14543">
    <property type="entry name" value="TAXi_N"/>
    <property type="match status" value="1"/>
</dbReference>
<comment type="similarity">
    <text evidence="1">Belongs to the peptidase A1 family.</text>
</comment>
<comment type="caution">
    <text evidence="6">The sequence shown here is derived from an EMBL/GenBank/DDBJ whole genome shotgun (WGS) entry which is preliminary data.</text>
</comment>
<dbReference type="InterPro" id="IPR032861">
    <property type="entry name" value="TAXi_N"/>
</dbReference>
<proteinExistence type="inferred from homology"/>
<dbReference type="Pfam" id="PF14541">
    <property type="entry name" value="TAXi_C"/>
    <property type="match status" value="1"/>
</dbReference>
<dbReference type="GO" id="GO:0005576">
    <property type="term" value="C:extracellular region"/>
    <property type="evidence" value="ECO:0007669"/>
    <property type="project" value="TreeGrafter"/>
</dbReference>
<evidence type="ECO:0000256" key="3">
    <source>
        <dbReference type="ARBA" id="ARBA00022801"/>
    </source>
</evidence>
<dbReference type="EMBL" id="JACBKZ010000015">
    <property type="protein sequence ID" value="KAF5930254.1"/>
    <property type="molecule type" value="Genomic_DNA"/>
</dbReference>
<keyword evidence="2" id="KW-0645">Protease</keyword>
<organism evidence="6 7">
    <name type="scientific">Camellia sinensis</name>
    <name type="common">Tea plant</name>
    <name type="synonym">Thea sinensis</name>
    <dbReference type="NCBI Taxonomy" id="4442"/>
    <lineage>
        <taxon>Eukaryota</taxon>
        <taxon>Viridiplantae</taxon>
        <taxon>Streptophyta</taxon>
        <taxon>Embryophyta</taxon>
        <taxon>Tracheophyta</taxon>
        <taxon>Spermatophyta</taxon>
        <taxon>Magnoliopsida</taxon>
        <taxon>eudicotyledons</taxon>
        <taxon>Gunneridae</taxon>
        <taxon>Pentapetalae</taxon>
        <taxon>asterids</taxon>
        <taxon>Ericales</taxon>
        <taxon>Theaceae</taxon>
        <taxon>Camellia</taxon>
    </lineage>
</organism>
<dbReference type="Proteomes" id="UP000593564">
    <property type="component" value="Unassembled WGS sequence"/>
</dbReference>
<name>A0A7J7FTN2_CAMSI</name>
<accession>A0A7J7FTN2</accession>
<keyword evidence="3" id="KW-0378">Hydrolase</keyword>
<dbReference type="InterPro" id="IPR032799">
    <property type="entry name" value="TAXi_C"/>
</dbReference>
<evidence type="ECO:0000256" key="2">
    <source>
        <dbReference type="ARBA" id="ARBA00022670"/>
    </source>
</evidence>
<evidence type="ECO:0000313" key="7">
    <source>
        <dbReference type="Proteomes" id="UP000593564"/>
    </source>
</evidence>
<dbReference type="AlphaFoldDB" id="A0A7J7FTN2"/>
<dbReference type="InterPro" id="IPR051708">
    <property type="entry name" value="Plant_Aspart_Prot_A1"/>
</dbReference>
<keyword evidence="7" id="KW-1185">Reference proteome</keyword>
<protein>
    <recommendedName>
        <fullName evidence="8">Peptidase A1 domain-containing protein</fullName>
    </recommendedName>
</protein>
<evidence type="ECO:0000313" key="6">
    <source>
        <dbReference type="EMBL" id="KAF5930254.1"/>
    </source>
</evidence>
<dbReference type="GO" id="GO:0006508">
    <property type="term" value="P:proteolysis"/>
    <property type="evidence" value="ECO:0007669"/>
    <property type="project" value="UniProtKB-KW"/>
</dbReference>
<feature type="domain" description="Xylanase inhibitor C-terminal" evidence="4">
    <location>
        <begin position="504"/>
        <end position="648"/>
    </location>
</feature>
<dbReference type="PANTHER" id="PTHR47967">
    <property type="entry name" value="OS07G0603500 PROTEIN-RELATED"/>
    <property type="match status" value="1"/>
</dbReference>
<dbReference type="PANTHER" id="PTHR47967:SF128">
    <property type="entry name" value="ASPARTIC PROTEINASE CDR1-LIKE"/>
    <property type="match status" value="1"/>
</dbReference>
<dbReference type="SUPFAM" id="SSF50630">
    <property type="entry name" value="Acid proteases"/>
    <property type="match status" value="2"/>
</dbReference>
<sequence length="657" mass="75414">MDIGRDIIWIHCEGCRGPNSRCFTLRNPLFTNNRSQSYLFVPCNKSKYCLPNQCIGNACSYNISYMDDTSSIGILARETFIFSSSTRQSETVHRFVFSYGINSKATYGDNSNQIAGVMGLGWGRHSFINQTDSQSNGKFSYCLPIINKFTRQWPTTNLKKYGGMRGLDLRYERKKGKGFKNLPTITFHLRNSDLVVGPQGNRCNHNISFPASAAAIYFTSVADKATHFCNLDCQDTASPTKVNKNPDVDFLPSKSPTISKSVPQNPLDYFPMLFSWIGKKSTYYSNIMSNIWSEPSATEKHRMIFPIRRGQRLSSLLWTPLDETLLLAQTFMYIVRFGIGIFNKKSSYKEYYLDMDTGSSLTWTPYTILFPRILLNPFDPFFQYSCQRKFLFKSNNSKIDKVENVTFGCELKNIIEYGYVKNNKIAGIMGMGWGCPDNFVDQIGPQSNGKFSFLYCLPVVNLQIVYRKTMSYLRFGADIPTQPNSSITNLQRVKDKALYYLEFLNGRRLNISATVFALRGNTGSGVCIIYSGLGYSRVAKHAYDVLLGELEKHYLKFKNLKRYNSNPLNLTMCYERDKEEEFKNLPIITFHFKGTQANMVVILEGSFEVVDRYNSNRKRVLWFGNVIRAHQQTNQRSIYDTKRKQLLFYLENCLKNA</sequence>
<evidence type="ECO:0008006" key="8">
    <source>
        <dbReference type="Google" id="ProtNLM"/>
    </source>
</evidence>
<feature type="domain" description="Xylanase inhibitor N-terminal" evidence="5">
    <location>
        <begin position="1"/>
        <end position="144"/>
    </location>
</feature>
<reference evidence="6 7" key="2">
    <citation type="submission" date="2020-07" db="EMBL/GenBank/DDBJ databases">
        <title>Genome assembly of wild tea tree DASZ reveals pedigree and selection history of tea varieties.</title>
        <authorList>
            <person name="Zhang W."/>
        </authorList>
    </citation>
    <scope>NUCLEOTIDE SEQUENCE [LARGE SCALE GENOMIC DNA]</scope>
    <source>
        <strain evidence="7">cv. G240</strain>
        <tissue evidence="6">Leaf</tissue>
    </source>
</reference>
<evidence type="ECO:0000256" key="1">
    <source>
        <dbReference type="ARBA" id="ARBA00007447"/>
    </source>
</evidence>
<dbReference type="InterPro" id="IPR021109">
    <property type="entry name" value="Peptidase_aspartic_dom_sf"/>
</dbReference>
<gene>
    <name evidence="6" type="ORF">HYC85_031127</name>
</gene>
<evidence type="ECO:0000259" key="5">
    <source>
        <dbReference type="Pfam" id="PF14543"/>
    </source>
</evidence>